<evidence type="ECO:0000313" key="1">
    <source>
        <dbReference type="EMBL" id="GBP04673.1"/>
    </source>
</evidence>
<accession>A0A4C1SR25</accession>
<dbReference type="Proteomes" id="UP000299102">
    <property type="component" value="Unassembled WGS sequence"/>
</dbReference>
<gene>
    <name evidence="1" type="ORF">EVAR_72897_1</name>
</gene>
<evidence type="ECO:0000313" key="2">
    <source>
        <dbReference type="Proteomes" id="UP000299102"/>
    </source>
</evidence>
<organism evidence="1 2">
    <name type="scientific">Eumeta variegata</name>
    <name type="common">Bagworm moth</name>
    <name type="synonym">Eumeta japonica</name>
    <dbReference type="NCBI Taxonomy" id="151549"/>
    <lineage>
        <taxon>Eukaryota</taxon>
        <taxon>Metazoa</taxon>
        <taxon>Ecdysozoa</taxon>
        <taxon>Arthropoda</taxon>
        <taxon>Hexapoda</taxon>
        <taxon>Insecta</taxon>
        <taxon>Pterygota</taxon>
        <taxon>Neoptera</taxon>
        <taxon>Endopterygota</taxon>
        <taxon>Lepidoptera</taxon>
        <taxon>Glossata</taxon>
        <taxon>Ditrysia</taxon>
        <taxon>Tineoidea</taxon>
        <taxon>Psychidae</taxon>
        <taxon>Oiketicinae</taxon>
        <taxon>Eumeta</taxon>
    </lineage>
</organism>
<dbReference type="STRING" id="151549.A0A4C1SR25"/>
<keyword evidence="2" id="KW-1185">Reference proteome</keyword>
<proteinExistence type="predicted"/>
<comment type="caution">
    <text evidence="1">The sequence shown here is derived from an EMBL/GenBank/DDBJ whole genome shotgun (WGS) entry which is preliminary data.</text>
</comment>
<name>A0A4C1SR25_EUMVA</name>
<sequence>MLASSAHKNISEAIEAARLASVEAREHVNAASNKLYPKHGKRNRKSKNFTRQISAIKQDAMQKIQDSEEPDWEIKLGLAEENISLTKTNVRLANISLTYVEEQAIKEQSEFDTWNKTMANQIQELRDKIAKAKHAAEAFWRRMNNYGSLVPQSPVTGNTDVEFTRFSNPEEGIFLGGYPKILRTKIYKSVRA</sequence>
<reference evidence="1 2" key="1">
    <citation type="journal article" date="2019" name="Commun. Biol.">
        <title>The bagworm genome reveals a unique fibroin gene that provides high tensile strength.</title>
        <authorList>
            <person name="Kono N."/>
            <person name="Nakamura H."/>
            <person name="Ohtoshi R."/>
            <person name="Tomita M."/>
            <person name="Numata K."/>
            <person name="Arakawa K."/>
        </authorList>
    </citation>
    <scope>NUCLEOTIDE SEQUENCE [LARGE SCALE GENOMIC DNA]</scope>
</reference>
<protein>
    <submittedName>
        <fullName evidence="1">Uncharacterized protein</fullName>
    </submittedName>
</protein>
<dbReference type="AlphaFoldDB" id="A0A4C1SR25"/>
<dbReference type="EMBL" id="BGZK01007590">
    <property type="protein sequence ID" value="GBP04673.1"/>
    <property type="molecule type" value="Genomic_DNA"/>
</dbReference>